<sequence>MTNFEALDGVQEQARRHLLDLQARLVEPTAAQEPPRGLLRRLRTRRVMPAQPVVGLYLWGGVGRGKTYLMDWFCDALPVAQKRRVHFHHFMREVHDAMSKLPRQPDPLEVIGGRWREGVRVLCLDEFVVTDIADAMILHRLLGALLRRGMTLVITSNTHPEQLYRNGLQRQSFLPAIELLKTHTRVFELAGTLDYRLRNLSQAGVYFVGAEGVVRLAEHFEHLTGGHGAVEERFSVNGRTFPARRVGPDVAWFDFQDLCATPRCVADYIEIARLFHTVLLSGVPVFTHRQEAAARRFVHLIDEFYDRRVKLVIAAAAPIAQLYPGGFVDFPFERVRSRLVEMQSHAYLAAPGTA</sequence>
<dbReference type="GO" id="GO:0051301">
    <property type="term" value="P:cell division"/>
    <property type="evidence" value="ECO:0007669"/>
    <property type="project" value="UniProtKB-KW"/>
</dbReference>
<evidence type="ECO:0000313" key="3">
    <source>
        <dbReference type="EMBL" id="AUB84875.1"/>
    </source>
</evidence>
<dbReference type="GO" id="GO:0016887">
    <property type="term" value="F:ATP hydrolysis activity"/>
    <property type="evidence" value="ECO:0007669"/>
    <property type="project" value="InterPro"/>
</dbReference>
<dbReference type="GO" id="GO:0005524">
    <property type="term" value="F:ATP binding"/>
    <property type="evidence" value="ECO:0007669"/>
    <property type="project" value="UniProtKB-KW"/>
</dbReference>
<reference evidence="3 4" key="1">
    <citation type="submission" date="2017-03" db="EMBL/GenBank/DDBJ databases">
        <title>Complete genome sequence of Candidatus 'Thiodictyon syntrophicum' sp. nov. strain Cad16T, a photolithoautotroph purple sulfur bacterium isolated from an alpine meromictic lake.</title>
        <authorList>
            <person name="Luedin S.M."/>
            <person name="Pothier J.F."/>
            <person name="Danza F."/>
            <person name="Storelli N."/>
            <person name="Wittwer M."/>
            <person name="Tonolla M."/>
        </authorList>
    </citation>
    <scope>NUCLEOTIDE SEQUENCE [LARGE SCALE GENOMIC DNA]</scope>
    <source>
        <strain evidence="3 4">Cad16T</strain>
    </source>
</reference>
<dbReference type="GO" id="GO:0005737">
    <property type="term" value="C:cytoplasm"/>
    <property type="evidence" value="ECO:0007669"/>
    <property type="project" value="TreeGrafter"/>
</dbReference>
<dbReference type="NCBIfam" id="NF040713">
    <property type="entry name" value="ZapE"/>
    <property type="match status" value="1"/>
</dbReference>
<dbReference type="OrthoDB" id="9774491at2"/>
<keyword evidence="2" id="KW-0067">ATP-binding</keyword>
<dbReference type="AlphaFoldDB" id="A0A2K8UH48"/>
<dbReference type="InterPro" id="IPR005654">
    <property type="entry name" value="ATPase_AFG1-like"/>
</dbReference>
<dbReference type="Pfam" id="PF03969">
    <property type="entry name" value="AFG1_ATPase"/>
    <property type="match status" value="1"/>
</dbReference>
<keyword evidence="3" id="KW-0131">Cell cycle</keyword>
<keyword evidence="3" id="KW-0132">Cell division</keyword>
<protein>
    <submittedName>
        <fullName evidence="3">Cell division protein ZapE</fullName>
    </submittedName>
</protein>
<dbReference type="PANTHER" id="PTHR12169:SF6">
    <property type="entry name" value="AFG1-LIKE ATPASE"/>
    <property type="match status" value="1"/>
</dbReference>
<evidence type="ECO:0000256" key="2">
    <source>
        <dbReference type="ARBA" id="ARBA00022840"/>
    </source>
</evidence>
<dbReference type="KEGG" id="tsy:THSYN_21140"/>
<dbReference type="EMBL" id="CP020370">
    <property type="protein sequence ID" value="AUB84875.1"/>
    <property type="molecule type" value="Genomic_DNA"/>
</dbReference>
<evidence type="ECO:0000256" key="1">
    <source>
        <dbReference type="ARBA" id="ARBA00022741"/>
    </source>
</evidence>
<organism evidence="3 4">
    <name type="scientific">Candidatus Thiodictyon syntrophicum</name>
    <dbReference type="NCBI Taxonomy" id="1166950"/>
    <lineage>
        <taxon>Bacteria</taxon>
        <taxon>Pseudomonadati</taxon>
        <taxon>Pseudomonadota</taxon>
        <taxon>Gammaproteobacteria</taxon>
        <taxon>Chromatiales</taxon>
        <taxon>Chromatiaceae</taxon>
        <taxon>Thiodictyon</taxon>
    </lineage>
</organism>
<dbReference type="PANTHER" id="PTHR12169">
    <property type="entry name" value="ATPASE N2B"/>
    <property type="match status" value="1"/>
</dbReference>
<dbReference type="SUPFAM" id="SSF52540">
    <property type="entry name" value="P-loop containing nucleoside triphosphate hydrolases"/>
    <property type="match status" value="1"/>
</dbReference>
<keyword evidence="4" id="KW-1185">Reference proteome</keyword>
<dbReference type="Gene3D" id="3.40.50.300">
    <property type="entry name" value="P-loop containing nucleotide triphosphate hydrolases"/>
    <property type="match status" value="1"/>
</dbReference>
<gene>
    <name evidence="3" type="ORF">THSYN_21140</name>
</gene>
<accession>A0A2K8UH48</accession>
<proteinExistence type="predicted"/>
<dbReference type="InterPro" id="IPR027417">
    <property type="entry name" value="P-loop_NTPase"/>
</dbReference>
<name>A0A2K8UH48_9GAMM</name>
<dbReference type="GO" id="GO:0032153">
    <property type="term" value="C:cell division site"/>
    <property type="evidence" value="ECO:0007669"/>
    <property type="project" value="TreeGrafter"/>
</dbReference>
<keyword evidence="1" id="KW-0547">Nucleotide-binding</keyword>
<evidence type="ECO:0000313" key="4">
    <source>
        <dbReference type="Proteomes" id="UP000232638"/>
    </source>
</evidence>
<dbReference type="Proteomes" id="UP000232638">
    <property type="component" value="Chromosome"/>
</dbReference>